<proteinExistence type="predicted"/>
<accession>A0A828Z4I4</accession>
<organism evidence="1 2">
    <name type="scientific">Leptospira weilii str. 2006001853</name>
    <dbReference type="NCBI Taxonomy" id="1001589"/>
    <lineage>
        <taxon>Bacteria</taxon>
        <taxon>Pseudomonadati</taxon>
        <taxon>Spirochaetota</taxon>
        <taxon>Spirochaetia</taxon>
        <taxon>Leptospirales</taxon>
        <taxon>Leptospiraceae</taxon>
        <taxon>Leptospira</taxon>
    </lineage>
</organism>
<name>A0A828Z4I4_9LEPT</name>
<evidence type="ECO:0000313" key="2">
    <source>
        <dbReference type="Proteomes" id="UP000001338"/>
    </source>
</evidence>
<reference evidence="1 2" key="1">
    <citation type="submission" date="2012-10" db="EMBL/GenBank/DDBJ databases">
        <authorList>
            <person name="Harkins D.M."/>
            <person name="Durkin A.S."/>
            <person name="Brinkac L.M."/>
            <person name="Haft D.H."/>
            <person name="Selengut J.D."/>
            <person name="Sanka R."/>
            <person name="DePew J."/>
            <person name="Purushe J."/>
            <person name="Whelen A.C."/>
            <person name="Vinetz J.M."/>
            <person name="Sutton G.G."/>
            <person name="Nierman W.C."/>
            <person name="Fouts D.E."/>
        </authorList>
    </citation>
    <scope>NUCLEOTIDE SEQUENCE [LARGE SCALE GENOMIC DNA]</scope>
    <source>
        <strain evidence="1 2">2006001853</strain>
    </source>
</reference>
<comment type="caution">
    <text evidence="1">The sequence shown here is derived from an EMBL/GenBank/DDBJ whole genome shotgun (WGS) entry which is preliminary data.</text>
</comment>
<protein>
    <submittedName>
        <fullName evidence="1">Uncharacterized protein</fullName>
    </submittedName>
</protein>
<dbReference type="AlphaFoldDB" id="A0A828Z4I4"/>
<sequence length="46" mass="5549">MSFSFSKSKRFFSSRKRIPSSRRKEIEKTVKWEIYESFCGITDPIK</sequence>
<gene>
    <name evidence="1" type="ORF">LEP1GSC036_0440</name>
</gene>
<dbReference type="Proteomes" id="UP000001338">
    <property type="component" value="Unassembled WGS sequence"/>
</dbReference>
<dbReference type="EMBL" id="AFLV02000023">
    <property type="protein sequence ID" value="EKR65242.1"/>
    <property type="molecule type" value="Genomic_DNA"/>
</dbReference>
<evidence type="ECO:0000313" key="1">
    <source>
        <dbReference type="EMBL" id="EKR65242.1"/>
    </source>
</evidence>